<dbReference type="Pfam" id="PF07196">
    <property type="entry name" value="Flagellin_IN"/>
    <property type="match status" value="1"/>
</dbReference>
<evidence type="ECO:0000313" key="7">
    <source>
        <dbReference type="EMBL" id="MDN3577484.1"/>
    </source>
</evidence>
<dbReference type="PRINTS" id="PR00207">
    <property type="entry name" value="FLAGELLIN"/>
</dbReference>
<dbReference type="PANTHER" id="PTHR42792:SF2">
    <property type="entry name" value="FLAGELLIN"/>
    <property type="match status" value="1"/>
</dbReference>
<comment type="caution">
    <text evidence="7">The sequence shown here is derived from an EMBL/GenBank/DDBJ whole genome shotgun (WGS) entry which is preliminary data.</text>
</comment>
<evidence type="ECO:0000256" key="4">
    <source>
        <dbReference type="RuleBase" id="RU362073"/>
    </source>
</evidence>
<accession>A0ABT8B7L5</accession>
<dbReference type="InterPro" id="IPR042187">
    <property type="entry name" value="Flagellin_C_sub2"/>
</dbReference>
<keyword evidence="7" id="KW-0282">Flagellum</keyword>
<evidence type="ECO:0000256" key="1">
    <source>
        <dbReference type="ARBA" id="ARBA00005709"/>
    </source>
</evidence>
<keyword evidence="7" id="KW-0966">Cell projection</keyword>
<name>A0ABT8B7L5_9NEIS</name>
<keyword evidence="7" id="KW-0969">Cilium</keyword>
<dbReference type="Gene3D" id="1.20.1330.10">
    <property type="entry name" value="f41 fragment of flagellin, N-terminal domain"/>
    <property type="match status" value="1"/>
</dbReference>
<gene>
    <name evidence="7" type="ORF">QWZ03_11965</name>
</gene>
<feature type="domain" description="Flagellin N-terminal" evidence="5">
    <location>
        <begin position="5"/>
        <end position="143"/>
    </location>
</feature>
<dbReference type="Gene3D" id="2.170.280.10">
    <property type="entry name" value="f41 fragment of flagellin, middle domain"/>
    <property type="match status" value="1"/>
</dbReference>
<keyword evidence="3 4" id="KW-0975">Bacterial flagellum</keyword>
<dbReference type="InterPro" id="IPR001492">
    <property type="entry name" value="Flagellin"/>
</dbReference>
<feature type="domain" description="Flagellin C-terminal" evidence="6">
    <location>
        <begin position="445"/>
        <end position="529"/>
    </location>
</feature>
<dbReference type="Pfam" id="PF00669">
    <property type="entry name" value="Flagellin_N"/>
    <property type="match status" value="1"/>
</dbReference>
<keyword evidence="2 4" id="KW-0964">Secreted</keyword>
<dbReference type="InterPro" id="IPR001029">
    <property type="entry name" value="Flagellin_N"/>
</dbReference>
<dbReference type="Gene3D" id="6.10.10.10">
    <property type="entry name" value="Flagellar export chaperone, C-terminal domain"/>
    <property type="match status" value="1"/>
</dbReference>
<dbReference type="SUPFAM" id="SSF64518">
    <property type="entry name" value="Phase 1 flagellin"/>
    <property type="match status" value="1"/>
</dbReference>
<evidence type="ECO:0000313" key="8">
    <source>
        <dbReference type="Proteomes" id="UP001180081"/>
    </source>
</evidence>
<dbReference type="PANTHER" id="PTHR42792">
    <property type="entry name" value="FLAGELLIN"/>
    <property type="match status" value="1"/>
</dbReference>
<keyword evidence="8" id="KW-1185">Reference proteome</keyword>
<reference evidence="7" key="1">
    <citation type="journal article" date="2014" name="Int. J. Syst. Evol. Microbiol.">
        <title>Complete genome of a new Firmicutes species belonging to the dominant human colonic microbiota ('Ruminococcus bicirculans') reveals two chromosomes and a selective capacity to utilize plant glucans.</title>
        <authorList>
            <consortium name="NISC Comparative Sequencing Program"/>
            <person name="Wegmann U."/>
            <person name="Louis P."/>
            <person name="Goesmann A."/>
            <person name="Henrissat B."/>
            <person name="Duncan S.H."/>
            <person name="Flint H.J."/>
        </authorList>
    </citation>
    <scope>NUCLEOTIDE SEQUENCE</scope>
    <source>
        <strain evidence="7">CECT 7703</strain>
    </source>
</reference>
<comment type="function">
    <text evidence="4">Flagellin is the subunit protein which polymerizes to form the filaments of bacterial flagella.</text>
</comment>
<organism evidence="7 8">
    <name type="scientific">Chitinimonas viridis</name>
    <dbReference type="NCBI Taxonomy" id="664880"/>
    <lineage>
        <taxon>Bacteria</taxon>
        <taxon>Pseudomonadati</taxon>
        <taxon>Pseudomonadota</taxon>
        <taxon>Betaproteobacteria</taxon>
        <taxon>Neisseriales</taxon>
        <taxon>Chitinibacteraceae</taxon>
        <taxon>Chitinimonas</taxon>
    </lineage>
</organism>
<dbReference type="Gene3D" id="2.30.220.10">
    <property type="entry name" value="f41 fragment of flagellin, C-terminal domain"/>
    <property type="match status" value="1"/>
</dbReference>
<evidence type="ECO:0000256" key="3">
    <source>
        <dbReference type="ARBA" id="ARBA00023143"/>
    </source>
</evidence>
<reference evidence="7" key="2">
    <citation type="submission" date="2023-06" db="EMBL/GenBank/DDBJ databases">
        <authorList>
            <person name="Lucena T."/>
            <person name="Sun Q."/>
        </authorList>
    </citation>
    <scope>NUCLEOTIDE SEQUENCE</scope>
    <source>
        <strain evidence="7">CECT 7703</strain>
    </source>
</reference>
<dbReference type="InterPro" id="IPR010810">
    <property type="entry name" value="Flagellin_hook_IN_motif"/>
</dbReference>
<comment type="subcellular location">
    <subcellularLocation>
        <location evidence="4">Secreted</location>
    </subcellularLocation>
    <subcellularLocation>
        <location evidence="4">Bacterial flagellum</location>
    </subcellularLocation>
</comment>
<proteinExistence type="inferred from homology"/>
<evidence type="ECO:0000256" key="2">
    <source>
        <dbReference type="ARBA" id="ARBA00022525"/>
    </source>
</evidence>
<dbReference type="Proteomes" id="UP001180081">
    <property type="component" value="Unassembled WGS sequence"/>
</dbReference>
<dbReference type="EMBL" id="JAUFPU010000009">
    <property type="protein sequence ID" value="MDN3577484.1"/>
    <property type="molecule type" value="Genomic_DNA"/>
</dbReference>
<protein>
    <recommendedName>
        <fullName evidence="4">Flagellin</fullName>
    </recommendedName>
</protein>
<evidence type="ECO:0000259" key="6">
    <source>
        <dbReference type="Pfam" id="PF00700"/>
    </source>
</evidence>
<evidence type="ECO:0000259" key="5">
    <source>
        <dbReference type="Pfam" id="PF00669"/>
    </source>
</evidence>
<comment type="similarity">
    <text evidence="1 4">Belongs to the bacterial flagellin family.</text>
</comment>
<dbReference type="InterPro" id="IPR046358">
    <property type="entry name" value="Flagellin_C"/>
</dbReference>
<dbReference type="Pfam" id="PF00700">
    <property type="entry name" value="Flagellin_C"/>
    <property type="match status" value="1"/>
</dbReference>
<sequence>MMQVINTNIPSLNAQRNLDTSLNSLNTSLQRLSSGLRINSAKDDAAGLAISERMTSQIRGSDQARRNANDGVSLVQTAEGAMQQMGNILQRIRELAVQSANATNSASDRAALNSEVNELVAELDRFASATEFNGLKLFDGSTTSSIFQVGANANQTITATTRNFRTDQYGTYQIGNSSHVSGTAVSAGTLTGGHVPGALITPSGTFEVRGFAGTVTISGVTGDSARSLADKINAVTSQTGVTAAAQTEVAFRFSGGATQGSGTYTLDLLSNNSTTNLANVSFAITRNGNGSLNLQQAVTAFNDKSSSTGVTARISDDGQALILRNPDGGNISIGASVMPAGANVSGGFVSSGGTFVSQTGAAAANVLSQATLGTPPQGKFTFGGQLTLNSSSSFALTPGTTVHFREGVLGGTAADATLTPTVASDLETVATLDISTVEGATQALRTVDGALSAINDQRSKFGALQSRFESTISNLQITSENLSASRSRIRDADFASETANLTRAQILQQAGTAMLAQANSLPNQVLSLLQG</sequence>
<dbReference type="Gene3D" id="6.10.280.190">
    <property type="match status" value="1"/>
</dbReference>